<feature type="region of interest" description="SAM motif I" evidence="4">
    <location>
        <begin position="86"/>
        <end position="95"/>
    </location>
</feature>
<evidence type="ECO:0000313" key="8">
    <source>
        <dbReference type="Proteomes" id="UP001165060"/>
    </source>
</evidence>
<keyword evidence="3 4" id="KW-0949">S-adenosyl-L-methionine</keyword>
<gene>
    <name evidence="7" type="ORF">TeGR_g14999</name>
</gene>
<comment type="similarity">
    <text evidence="4">Belongs to the class I-like SAM-binding methyltransferase superfamily. gTMT family.</text>
</comment>
<feature type="chain" id="PRO_5047087239" description="Methyltransferase type 11 domain-containing protein" evidence="5">
    <location>
        <begin position="19"/>
        <end position="309"/>
    </location>
</feature>
<feature type="signal peptide" evidence="5">
    <location>
        <begin position="1"/>
        <end position="18"/>
    </location>
</feature>
<dbReference type="PROSITE" id="PS51581">
    <property type="entry name" value="SAM_GTMT"/>
    <property type="match status" value="1"/>
</dbReference>
<dbReference type="PANTHER" id="PTHR44068">
    <property type="entry name" value="ZGC:194242"/>
    <property type="match status" value="1"/>
</dbReference>
<dbReference type="InterPro" id="IPR050447">
    <property type="entry name" value="Erg6_SMT_methyltransf"/>
</dbReference>
<organism evidence="7 8">
    <name type="scientific">Tetraparma gracilis</name>
    <dbReference type="NCBI Taxonomy" id="2962635"/>
    <lineage>
        <taxon>Eukaryota</taxon>
        <taxon>Sar</taxon>
        <taxon>Stramenopiles</taxon>
        <taxon>Ochrophyta</taxon>
        <taxon>Bolidophyceae</taxon>
        <taxon>Parmales</taxon>
        <taxon>Triparmaceae</taxon>
        <taxon>Tetraparma</taxon>
    </lineage>
</organism>
<evidence type="ECO:0000256" key="5">
    <source>
        <dbReference type="SAM" id="SignalP"/>
    </source>
</evidence>
<feature type="region of interest" description="SAM motif III" evidence="4">
    <location>
        <begin position="177"/>
        <end position="186"/>
    </location>
</feature>
<dbReference type="PANTHER" id="PTHR44068:SF11">
    <property type="entry name" value="GERANYL DIPHOSPHATE 2-C-METHYLTRANSFERASE"/>
    <property type="match status" value="1"/>
</dbReference>
<dbReference type="Gene3D" id="3.40.50.150">
    <property type="entry name" value="Vaccinia Virus protein VP39"/>
    <property type="match status" value="1"/>
</dbReference>
<dbReference type="InterPro" id="IPR013216">
    <property type="entry name" value="Methyltransf_11"/>
</dbReference>
<dbReference type="CDD" id="cd02440">
    <property type="entry name" value="AdoMet_MTases"/>
    <property type="match status" value="1"/>
</dbReference>
<comment type="caution">
    <text evidence="7">The sequence shown here is derived from an EMBL/GenBank/DDBJ whole genome shotgun (WGS) entry which is preliminary data.</text>
</comment>
<name>A0ABQ6NDR4_9STRA</name>
<keyword evidence="2 4" id="KW-0808">Transferase</keyword>
<evidence type="ECO:0000256" key="4">
    <source>
        <dbReference type="PROSITE-ProRule" id="PRU00914"/>
    </source>
</evidence>
<evidence type="ECO:0000256" key="2">
    <source>
        <dbReference type="ARBA" id="ARBA00022679"/>
    </source>
</evidence>
<dbReference type="InterPro" id="IPR025774">
    <property type="entry name" value="PiNMT-like"/>
</dbReference>
<feature type="region of interest" description="SAM motif II" evidence="4">
    <location>
        <begin position="150"/>
        <end position="158"/>
    </location>
</feature>
<keyword evidence="1 4" id="KW-0489">Methyltransferase</keyword>
<feature type="domain" description="Methyltransferase type 11" evidence="6">
    <location>
        <begin position="87"/>
        <end position="185"/>
    </location>
</feature>
<dbReference type="SUPFAM" id="SSF53335">
    <property type="entry name" value="S-adenosyl-L-methionine-dependent methyltransferases"/>
    <property type="match status" value="1"/>
</dbReference>
<keyword evidence="8" id="KW-1185">Reference proteome</keyword>
<proteinExistence type="inferred from homology"/>
<evidence type="ECO:0000256" key="3">
    <source>
        <dbReference type="ARBA" id="ARBA00022691"/>
    </source>
</evidence>
<dbReference type="Proteomes" id="UP001165060">
    <property type="component" value="Unassembled WGS sequence"/>
</dbReference>
<protein>
    <recommendedName>
        <fullName evidence="6">Methyltransferase type 11 domain-containing protein</fullName>
    </recommendedName>
</protein>
<dbReference type="InterPro" id="IPR029063">
    <property type="entry name" value="SAM-dependent_MTases_sf"/>
</dbReference>
<dbReference type="Pfam" id="PF08241">
    <property type="entry name" value="Methyltransf_11"/>
    <property type="match status" value="1"/>
</dbReference>
<keyword evidence="5" id="KW-0732">Signal</keyword>
<sequence length="309" mass="33835">MRLPPLLLLPLLVPSSLASRSGAALRSGIARFYDRSSPLWEAAWGDHCHHGHYPGGKPRSDHRQAQVDMIAELLSFCRLGEPPRAILDVGCGLGGSSRHLAREFPGSSATGITLSPYQQARATRLSAEAGLGERTTFLVADALDSPFADGSFDLVWSLESGEHMPEKAKFVAELLRVCEPGGAVMLCTWCHRDVPGGGSLGRRERRVLDKISRAFYLPDWCSGAHYEDLLTSSDQITPGSLRREDWSYVIAPFWKAVIRSALHPKNWLGLLRAGPSTIRGAWAMLLMLKGQRMGLIKFVVVTATKKSPP</sequence>
<dbReference type="EMBL" id="BRYB01006400">
    <property type="protein sequence ID" value="GMI56647.1"/>
    <property type="molecule type" value="Genomic_DNA"/>
</dbReference>
<evidence type="ECO:0000313" key="7">
    <source>
        <dbReference type="EMBL" id="GMI56647.1"/>
    </source>
</evidence>
<accession>A0ABQ6NDR4</accession>
<evidence type="ECO:0000256" key="1">
    <source>
        <dbReference type="ARBA" id="ARBA00022603"/>
    </source>
</evidence>
<evidence type="ECO:0000259" key="6">
    <source>
        <dbReference type="Pfam" id="PF08241"/>
    </source>
</evidence>
<reference evidence="7 8" key="1">
    <citation type="journal article" date="2023" name="Commun. Biol.">
        <title>Genome analysis of Parmales, the sister group of diatoms, reveals the evolutionary specialization of diatoms from phago-mixotrophs to photoautotrophs.</title>
        <authorList>
            <person name="Ban H."/>
            <person name="Sato S."/>
            <person name="Yoshikawa S."/>
            <person name="Yamada K."/>
            <person name="Nakamura Y."/>
            <person name="Ichinomiya M."/>
            <person name="Sato N."/>
            <person name="Blanc-Mathieu R."/>
            <person name="Endo H."/>
            <person name="Kuwata A."/>
            <person name="Ogata H."/>
        </authorList>
    </citation>
    <scope>NUCLEOTIDE SEQUENCE [LARGE SCALE GENOMIC DNA]</scope>
</reference>